<evidence type="ECO:0000313" key="3">
    <source>
        <dbReference type="Proteomes" id="UP001321305"/>
    </source>
</evidence>
<dbReference type="Proteomes" id="UP001321305">
    <property type="component" value="Chromosome"/>
</dbReference>
<protein>
    <recommendedName>
        <fullName evidence="4">Alpha/beta hydrolase</fullName>
    </recommendedName>
</protein>
<keyword evidence="3" id="KW-1185">Reference proteome</keyword>
<dbReference type="EMBL" id="CP144143">
    <property type="protein sequence ID" value="WWC83136.1"/>
    <property type="molecule type" value="Genomic_DNA"/>
</dbReference>
<dbReference type="SUPFAM" id="SSF53474">
    <property type="entry name" value="alpha/beta-Hydrolases"/>
    <property type="match status" value="1"/>
</dbReference>
<evidence type="ECO:0000313" key="2">
    <source>
        <dbReference type="EMBL" id="WWC83136.1"/>
    </source>
</evidence>
<evidence type="ECO:0008006" key="4">
    <source>
        <dbReference type="Google" id="ProtNLM"/>
    </source>
</evidence>
<accession>A0ABZ2EIC1</accession>
<dbReference type="InterPro" id="IPR029058">
    <property type="entry name" value="AB_hydrolase_fold"/>
</dbReference>
<sequence>MRALSKYTLMAICIIAYACCAGQSAPPMAQYPSPMKEEVRKHDRITFDITTGTVITLDSILSKPVTVYVPKKLQQTSSADLLIHFHGLPYVVAYAAEQYKGNVVAAVINLGSGSGVYANEFKNAALLEQLERAIVTALSKHYGHLFQRQRLLLSGFSAGYGAIRSILQEERLFNKVHAVLLLDGLHASYIPERKVLAEGGSIDSISLRPFVQFAAEAANLHSGKKFLFTHSEIFPGTFVSTTEAANYLLRQLHIEIRPVLKWGPGGMQQISEASKGNCTVMGFAGNSAPDHVDHFHNLYYFLNRL</sequence>
<feature type="signal peptide" evidence="1">
    <location>
        <begin position="1"/>
        <end position="18"/>
    </location>
</feature>
<gene>
    <name evidence="2" type="ORF">PIECOFPK_00847</name>
</gene>
<dbReference type="Gene3D" id="3.40.50.1820">
    <property type="entry name" value="alpha/beta hydrolase"/>
    <property type="match status" value="1"/>
</dbReference>
<proteinExistence type="predicted"/>
<evidence type="ECO:0000256" key="1">
    <source>
        <dbReference type="SAM" id="SignalP"/>
    </source>
</evidence>
<organism evidence="2 3">
    <name type="scientific">Mycovorax composti</name>
    <dbReference type="NCBI Taxonomy" id="2962693"/>
    <lineage>
        <taxon>Bacteria</taxon>
        <taxon>Pseudomonadati</taxon>
        <taxon>Bacteroidota</taxon>
        <taxon>Chitinophagia</taxon>
        <taxon>Chitinophagales</taxon>
        <taxon>Chitinophagaceae</taxon>
        <taxon>Mycovorax</taxon>
    </lineage>
</organism>
<keyword evidence="1" id="KW-0732">Signal</keyword>
<dbReference type="PROSITE" id="PS51257">
    <property type="entry name" value="PROKAR_LIPOPROTEIN"/>
    <property type="match status" value="1"/>
</dbReference>
<name>A0ABZ2EIC1_9BACT</name>
<reference evidence="3" key="1">
    <citation type="submission" date="2024-01" db="EMBL/GenBank/DDBJ databases">
        <title>Mycovorax composti gen. nov. sp. nov., a member of the family Chitinophagaceae isolated from button mushroom compost.</title>
        <authorList>
            <person name="Thai M."/>
            <person name="Bell T.L."/>
            <person name="Kertesz M.A."/>
        </authorList>
    </citation>
    <scope>NUCLEOTIDE SEQUENCE [LARGE SCALE GENOMIC DNA]</scope>
    <source>
        <strain evidence="3">C216</strain>
    </source>
</reference>
<feature type="chain" id="PRO_5045270194" description="Alpha/beta hydrolase" evidence="1">
    <location>
        <begin position="19"/>
        <end position="305"/>
    </location>
</feature>